<dbReference type="InterPro" id="IPR044862">
    <property type="entry name" value="Pro_4_hyd_alph_FE2OG_OXY"/>
</dbReference>
<dbReference type="InterPro" id="IPR045054">
    <property type="entry name" value="P4HA-like"/>
</dbReference>
<feature type="domain" description="Fe2OG dioxygenase" evidence="7">
    <location>
        <begin position="3"/>
        <end position="119"/>
    </location>
</feature>
<accession>A0A7R8ZNU2</accession>
<dbReference type="GO" id="GO:0005783">
    <property type="term" value="C:endoplasmic reticulum"/>
    <property type="evidence" value="ECO:0007669"/>
    <property type="project" value="TreeGrafter"/>
</dbReference>
<dbReference type="InterPro" id="IPR006620">
    <property type="entry name" value="Pro_4_hyd_alph"/>
</dbReference>
<evidence type="ECO:0000256" key="1">
    <source>
        <dbReference type="ARBA" id="ARBA00001961"/>
    </source>
</evidence>
<dbReference type="InterPro" id="IPR005123">
    <property type="entry name" value="Oxoglu/Fe-dep_dioxygenase_dom"/>
</dbReference>
<keyword evidence="6" id="KW-0408">Iron</keyword>
<evidence type="ECO:0000256" key="4">
    <source>
        <dbReference type="ARBA" id="ARBA00022964"/>
    </source>
</evidence>
<dbReference type="AlphaFoldDB" id="A0A7R8ZNU2"/>
<dbReference type="GO" id="GO:0031418">
    <property type="term" value="F:L-ascorbic acid binding"/>
    <property type="evidence" value="ECO:0007669"/>
    <property type="project" value="UniProtKB-KW"/>
</dbReference>
<evidence type="ECO:0000256" key="5">
    <source>
        <dbReference type="ARBA" id="ARBA00023002"/>
    </source>
</evidence>
<protein>
    <recommendedName>
        <fullName evidence="7">Fe2OG dioxygenase domain-containing protein</fullName>
    </recommendedName>
</protein>
<organism evidence="8">
    <name type="scientific">Cyprideis torosa</name>
    <dbReference type="NCBI Taxonomy" id="163714"/>
    <lineage>
        <taxon>Eukaryota</taxon>
        <taxon>Metazoa</taxon>
        <taxon>Ecdysozoa</taxon>
        <taxon>Arthropoda</taxon>
        <taxon>Crustacea</taxon>
        <taxon>Oligostraca</taxon>
        <taxon>Ostracoda</taxon>
        <taxon>Podocopa</taxon>
        <taxon>Podocopida</taxon>
        <taxon>Cytherocopina</taxon>
        <taxon>Cytheroidea</taxon>
        <taxon>Cytherideidae</taxon>
        <taxon>Cyprideis</taxon>
    </lineage>
</organism>
<evidence type="ECO:0000256" key="3">
    <source>
        <dbReference type="ARBA" id="ARBA00022896"/>
    </source>
</evidence>
<dbReference type="PANTHER" id="PTHR10869">
    <property type="entry name" value="PROLYL 4-HYDROXYLASE ALPHA SUBUNIT"/>
    <property type="match status" value="1"/>
</dbReference>
<evidence type="ECO:0000256" key="6">
    <source>
        <dbReference type="ARBA" id="ARBA00023004"/>
    </source>
</evidence>
<dbReference type="PROSITE" id="PS51471">
    <property type="entry name" value="FE2OG_OXY"/>
    <property type="match status" value="1"/>
</dbReference>
<dbReference type="Gene3D" id="2.60.120.620">
    <property type="entry name" value="q2cbj1_9rhob like domain"/>
    <property type="match status" value="1"/>
</dbReference>
<evidence type="ECO:0000313" key="8">
    <source>
        <dbReference type="EMBL" id="CAD7228605.1"/>
    </source>
</evidence>
<sequence length="150" mass="16827">MDMFILCRVIAFRSGLFCSGRECLVLNPGGHFKMHVDPLSDDHNPFGDRLATFLMFLNDVPLGGRTVFPVINVTLKPKKGSAVFFWDLQRNGGDDSLTFHEACPVVIGEKWISTKWFHELGNDKVLPCSVEAEDTGLDDLKSKLLEEIEN</sequence>
<name>A0A7R8ZNU2_9CRUS</name>
<dbReference type="OrthoDB" id="420380at2759"/>
<comment type="cofactor">
    <cofactor evidence="1">
        <name>L-ascorbate</name>
        <dbReference type="ChEBI" id="CHEBI:38290"/>
    </cofactor>
</comment>
<gene>
    <name evidence="8" type="ORF">CTOB1V02_LOCUS6485</name>
</gene>
<keyword evidence="2" id="KW-0479">Metal-binding</keyword>
<reference evidence="8" key="1">
    <citation type="submission" date="2020-11" db="EMBL/GenBank/DDBJ databases">
        <authorList>
            <person name="Tran Van P."/>
        </authorList>
    </citation>
    <scope>NUCLEOTIDE SEQUENCE</scope>
</reference>
<dbReference type="SMART" id="SM00702">
    <property type="entry name" value="P4Hc"/>
    <property type="match status" value="1"/>
</dbReference>
<dbReference type="GO" id="GO:0004656">
    <property type="term" value="F:procollagen-proline 4-dioxygenase activity"/>
    <property type="evidence" value="ECO:0007669"/>
    <property type="project" value="TreeGrafter"/>
</dbReference>
<evidence type="ECO:0000259" key="7">
    <source>
        <dbReference type="PROSITE" id="PS51471"/>
    </source>
</evidence>
<dbReference type="GO" id="GO:0005506">
    <property type="term" value="F:iron ion binding"/>
    <property type="evidence" value="ECO:0007669"/>
    <property type="project" value="InterPro"/>
</dbReference>
<keyword evidence="3" id="KW-0847">Vitamin C</keyword>
<dbReference type="EMBL" id="OB661612">
    <property type="protein sequence ID" value="CAD7228605.1"/>
    <property type="molecule type" value="Genomic_DNA"/>
</dbReference>
<keyword evidence="5" id="KW-0560">Oxidoreductase</keyword>
<dbReference type="Pfam" id="PF13640">
    <property type="entry name" value="2OG-FeII_Oxy_3"/>
    <property type="match status" value="1"/>
</dbReference>
<proteinExistence type="predicted"/>
<evidence type="ECO:0000256" key="2">
    <source>
        <dbReference type="ARBA" id="ARBA00022723"/>
    </source>
</evidence>
<dbReference type="PANTHER" id="PTHR10869:SF244">
    <property type="entry name" value="PROLYL 4-HYDROXYLASE SUBUNIT ALPHA-2"/>
    <property type="match status" value="1"/>
</dbReference>
<keyword evidence="4" id="KW-0223">Dioxygenase</keyword>